<keyword evidence="3" id="KW-1185">Reference proteome</keyword>
<name>A0A3P7I8W1_STRVU</name>
<dbReference type="AlphaFoldDB" id="A0A3P7I8W1"/>
<dbReference type="InterPro" id="IPR038717">
    <property type="entry name" value="Tc1-like_DDE_dom"/>
</dbReference>
<sequence length="220" mass="25399">YEFCKDLRILDFKFAVGCSTSYCYVEAGKDIKRLRSRAKHPAKLHVWGGISTRGTTDLAIFKGTVRMDSKLYCEILETCYLDFSQRAFNGFAKLVQDNAPAHKSAYTTRRLSQWSVRTVEWPAESPDLNPIELVWGSMKAYIRRQHLRTTEELENAIRTYWSQLTPEICQKYISGIQWRMPLVVSARGGNIIERNPNKKGIQVSAIEETDSESEEDDNWF</sequence>
<evidence type="ECO:0000259" key="1">
    <source>
        <dbReference type="Pfam" id="PF13358"/>
    </source>
</evidence>
<gene>
    <name evidence="2" type="ORF">SVUK_LOCUS4709</name>
</gene>
<dbReference type="PANTHER" id="PTHR23022">
    <property type="entry name" value="TRANSPOSABLE ELEMENT-RELATED"/>
    <property type="match status" value="1"/>
</dbReference>
<feature type="non-terminal residue" evidence="2">
    <location>
        <position position="1"/>
    </location>
</feature>
<dbReference type="EMBL" id="UYYB01013259">
    <property type="protein sequence ID" value="VDM69711.1"/>
    <property type="molecule type" value="Genomic_DNA"/>
</dbReference>
<dbReference type="InterPro" id="IPR052338">
    <property type="entry name" value="Transposase_5"/>
</dbReference>
<proteinExistence type="predicted"/>
<dbReference type="GO" id="GO:0003676">
    <property type="term" value="F:nucleic acid binding"/>
    <property type="evidence" value="ECO:0007669"/>
    <property type="project" value="InterPro"/>
</dbReference>
<dbReference type="PANTHER" id="PTHR23022:SF135">
    <property type="entry name" value="SI:DKEY-77F5.3"/>
    <property type="match status" value="1"/>
</dbReference>
<evidence type="ECO:0000313" key="3">
    <source>
        <dbReference type="Proteomes" id="UP000270094"/>
    </source>
</evidence>
<protein>
    <recommendedName>
        <fullName evidence="1">Tc1-like transposase DDE domain-containing protein</fullName>
    </recommendedName>
</protein>
<accession>A0A3P7I8W1</accession>
<dbReference type="Pfam" id="PF13358">
    <property type="entry name" value="DDE_3"/>
    <property type="match status" value="1"/>
</dbReference>
<evidence type="ECO:0000313" key="2">
    <source>
        <dbReference type="EMBL" id="VDM69711.1"/>
    </source>
</evidence>
<reference evidence="2 3" key="1">
    <citation type="submission" date="2018-11" db="EMBL/GenBank/DDBJ databases">
        <authorList>
            <consortium name="Pathogen Informatics"/>
        </authorList>
    </citation>
    <scope>NUCLEOTIDE SEQUENCE [LARGE SCALE GENOMIC DNA]</scope>
</reference>
<dbReference type="Proteomes" id="UP000270094">
    <property type="component" value="Unassembled WGS sequence"/>
</dbReference>
<feature type="domain" description="Tc1-like transposase DDE" evidence="1">
    <location>
        <begin position="19"/>
        <end position="153"/>
    </location>
</feature>
<organism evidence="2 3">
    <name type="scientific">Strongylus vulgaris</name>
    <name type="common">Blood worm</name>
    <dbReference type="NCBI Taxonomy" id="40348"/>
    <lineage>
        <taxon>Eukaryota</taxon>
        <taxon>Metazoa</taxon>
        <taxon>Ecdysozoa</taxon>
        <taxon>Nematoda</taxon>
        <taxon>Chromadorea</taxon>
        <taxon>Rhabditida</taxon>
        <taxon>Rhabditina</taxon>
        <taxon>Rhabditomorpha</taxon>
        <taxon>Strongyloidea</taxon>
        <taxon>Strongylidae</taxon>
        <taxon>Strongylus</taxon>
    </lineage>
</organism>
<dbReference type="InterPro" id="IPR036397">
    <property type="entry name" value="RNaseH_sf"/>
</dbReference>
<dbReference type="Gene3D" id="3.30.420.10">
    <property type="entry name" value="Ribonuclease H-like superfamily/Ribonuclease H"/>
    <property type="match status" value="1"/>
</dbReference>
<dbReference type="OrthoDB" id="106945at2759"/>